<keyword evidence="1" id="KW-0596">Phosphopantetheine</keyword>
<evidence type="ECO:0000313" key="9">
    <source>
        <dbReference type="EMBL" id="KAH8691432.1"/>
    </source>
</evidence>
<dbReference type="InterPro" id="IPR014030">
    <property type="entry name" value="Ketoacyl_synth_N"/>
</dbReference>
<feature type="active site" description="Proton donor; for dehydratase activity" evidence="4">
    <location>
        <position position="1523"/>
    </location>
</feature>
<feature type="region of interest" description="C-terminal hotdog fold" evidence="4">
    <location>
        <begin position="1454"/>
        <end position="1609"/>
    </location>
</feature>
<dbReference type="Pfam" id="PF02801">
    <property type="entry name" value="Ketoacyl-synt_C"/>
    <property type="match status" value="1"/>
</dbReference>
<dbReference type="InterPro" id="IPR016039">
    <property type="entry name" value="Thiolase-like"/>
</dbReference>
<dbReference type="SUPFAM" id="SSF47336">
    <property type="entry name" value="ACP-like"/>
    <property type="match status" value="2"/>
</dbReference>
<keyword evidence="3" id="KW-0808">Transferase</keyword>
<dbReference type="Proteomes" id="UP001201262">
    <property type="component" value="Unassembled WGS sequence"/>
</dbReference>
<comment type="caution">
    <text evidence="9">The sequence shown here is derived from an EMBL/GenBank/DDBJ whole genome shotgun (WGS) entry which is preliminary data.</text>
</comment>
<accession>A0AAD4PW23</accession>
<dbReference type="GO" id="GO:0004312">
    <property type="term" value="F:fatty acid synthase activity"/>
    <property type="evidence" value="ECO:0007669"/>
    <property type="project" value="TreeGrafter"/>
</dbReference>
<name>A0AAD4PW23_9EURO</name>
<protein>
    <submittedName>
        <fullName evidence="9">Polyketide synthase</fullName>
    </submittedName>
</protein>
<dbReference type="Pfam" id="PF00550">
    <property type="entry name" value="PP-binding"/>
    <property type="match status" value="2"/>
</dbReference>
<dbReference type="SUPFAM" id="SSF53474">
    <property type="entry name" value="alpha/beta-Hydrolases"/>
    <property type="match status" value="1"/>
</dbReference>
<dbReference type="Gene3D" id="3.10.129.110">
    <property type="entry name" value="Polyketide synthase dehydratase"/>
    <property type="match status" value="1"/>
</dbReference>
<feature type="domain" description="Carrier" evidence="6">
    <location>
        <begin position="1752"/>
        <end position="1827"/>
    </location>
</feature>
<dbReference type="RefSeq" id="XP_046067524.1">
    <property type="nucleotide sequence ID" value="XM_046222395.1"/>
</dbReference>
<dbReference type="InterPro" id="IPR014043">
    <property type="entry name" value="Acyl_transferase_dom"/>
</dbReference>
<dbReference type="InterPro" id="IPR001031">
    <property type="entry name" value="Thioesterase"/>
</dbReference>
<dbReference type="InterPro" id="IPR042104">
    <property type="entry name" value="PKS_dehydratase_sf"/>
</dbReference>
<dbReference type="EMBL" id="JAJTJA010000012">
    <property type="protein sequence ID" value="KAH8691432.1"/>
    <property type="molecule type" value="Genomic_DNA"/>
</dbReference>
<dbReference type="Pfam" id="PF00975">
    <property type="entry name" value="Thioesterase"/>
    <property type="match status" value="1"/>
</dbReference>
<dbReference type="InterPro" id="IPR029058">
    <property type="entry name" value="AB_hydrolase_fold"/>
</dbReference>
<evidence type="ECO:0000256" key="4">
    <source>
        <dbReference type="PROSITE-ProRule" id="PRU01363"/>
    </source>
</evidence>
<keyword evidence="10" id="KW-1185">Reference proteome</keyword>
<keyword evidence="2" id="KW-0597">Phosphoprotein</keyword>
<dbReference type="Pfam" id="PF00109">
    <property type="entry name" value="ketoacyl-synt"/>
    <property type="match status" value="1"/>
</dbReference>
<dbReference type="PROSITE" id="PS52019">
    <property type="entry name" value="PKS_MFAS_DH"/>
    <property type="match status" value="1"/>
</dbReference>
<feature type="domain" description="Carrier" evidence="6">
    <location>
        <begin position="1654"/>
        <end position="1727"/>
    </location>
</feature>
<dbReference type="InterPro" id="IPR020841">
    <property type="entry name" value="PKS_Beta-ketoAc_synthase_dom"/>
</dbReference>
<evidence type="ECO:0000256" key="5">
    <source>
        <dbReference type="SAM" id="MobiDB-lite"/>
    </source>
</evidence>
<evidence type="ECO:0000256" key="1">
    <source>
        <dbReference type="ARBA" id="ARBA00022450"/>
    </source>
</evidence>
<sequence>MHRIVIFAGLGSDSLFSSTTLNTAKEDGRLPESRIILLAAHEIFRNEISRAVQRGFLRADEINLDDFKEPETLIQPPAEYHHNPIIQHVTLYLVQILRYIRCFRSSDEVHLHSVTGFCAGLLAAAVVATSTDNIEFLSRANNFFYVALILGIRCQVYRRNEILKTPCSPSLPWSIIVDGLLVDRIYDLINEPTNRFPIHVSAINTPTCVTLSGKGDQLRQFIAENVTSECRVRTTNIFTLYHSREKLSDLYHETVKDLQSSVPILWSTCASLRTPLISTTDGELWTSFSKESSKLSCGRIAEWVLEMILLEPVDWVAVQSSIVAEAKLAVSENSEECEILNFGPGYGMSKTSHLLPDNVYIIDASAAGTYNPPDQSQGLSLNDLAIVGMAIDFPGAPDIDKLWEKLSNGENSCAEIPSSRFFIDDFYHKKDQKGNRHNRSLNTRYGNFLENPFLFDNGLFDISPREANSMDPQQRVMLQTAYRSLENAGYVPDSTPSFARDTFGCFIGNATIDYTDNLREDIDVYYSPGTLRAFQSGRISYVFGWSGPSITLDTACSSSMVALHQASRALLANDCRAALVGGVNVITSPDMYLGLDRAHFLSPSGQCKAFDASADGYCRSEGCGAFVVKKLGDALAEDDRILAVIRGIEANQSGNAHSITHPHVPTQEQLFDSLFRKTKIHPHKVTVVETHGTGTQAGDPNEVQALRKAICEGRDPQNLLHLTSIKANIGHCEAASGAAALAKVILMMKYGMIPPQISLQTLNPKIQNLGSDGAVIDRNGALWNRQSGHPRTALINNFGAAGSNVGLILQEYKAEERPQETSSFSQQRSYTLGFSAKKKGVLVSLRDALVSALVAESIQGDLRDICYTLTARRQLYDHRISVTASSIPQLVERLEHVQPDVISKSQNDQAEAVFVFSGQGSQYLGMGRELMHIYPSFAKVIYQCDNLLTESGFPGCLQIIDPDKHAIESVDEISILQAFQSAIFALEVALAKLLISWNIVPTAVLGHSLGEYAALVIADVLDLPSGVLLVARRAQLMMQLCELRLTSMLAVNLAPTDVLHAIDNDERYDKLEIACCNGGTDCVVGGPRTQLQNLKEHLATTRQVKSKMLDVPMAYHTSAMDPMLEELTLYANTVNISKPRIPIVSNVLGRTVQPGENAFTQEYFSKHCRETVQFDAGVQHFLSTKAGHSTPRWVEVGPHPSLLPLLATRLDKTKTTLLPCLRKDVLPSNTISQLLSHFYQNTIGIHWRHTFDSYTKPHLIDLPGMPFIQEEFGVHYPHETEDATRSLQEMLPVHRNANIFISSTVQSSSVAGNYSAIYEIPIQLLKDLIEGHIVCDHALCPASVYHEIALSAVRDIEVDTNDDFVWFLSNISYVSPLLYNTTSTSLVRIFMTRDDATMGYMFTVSSYSQGSDPSNGTVHCKGSIKRKLRKSVEQKYSRRAPQLEQKIQFMSKNAGLLAQDIFLTKAMYEKVFTRVVTYSELYQKVESIRVSHEANEAIAVCRFPAFIGDHPLDSPTGESIFMDVLLHVAGFVANLAIGNEEACICVEVSSASVLRQPRRAGEQFYVHCVIMESSPEKIIIADAQAVDAQGVMAIYKGMVFQRIELAKVRQAFQIASRRIQQSSDTLHQGGIQRTQLNPSSRETAAAKPVSVPSLSIGTAIKDLVAKTCSSDPASIFADSSLEALGIDSLMMMELESQLLEFYPQLTISALSQCKTVGDIETICGHKETHEPATARTVAFQGSDTEDSIPTPPDQSILARTIIAETCGANAHSITSSSELQALGIDSLMIFELESRLLEICQSRHLSSSELSGCRTVGDVEKLIERNHNVPKLYSSEGRKSPNSTASSNMTSTALTTIHTPITPFSDSEGTPDLLIIEKISRAFRLGEQPEIVQPSGSSVMHTNAIRAPLFLFHDGSGICIQYHRLFPLQRPVYALHDPKFLDRQEGWSDLAAMANHYVSEILRTCRSPYLLGGWSFGGVVAFEVARRLLASNYSVVGVVLIDSPPPLNHQPLSERIIEAVTGGGNYSGNETKEAVYKLTTRSFAACAKMLGAFTPDMGIYPATPRLFLLRSNKGWEFPSMSEEIENPWLQDRSNPRTAVSGWELLTKSNVLMRDIPGDHFGVFDAKNISEVSAAVQHACDELEEQYCSSPG</sequence>
<dbReference type="InterPro" id="IPR036736">
    <property type="entry name" value="ACP-like_sf"/>
</dbReference>
<dbReference type="PANTHER" id="PTHR43775:SF37">
    <property type="entry name" value="SI:DKEY-61P9.11"/>
    <property type="match status" value="1"/>
</dbReference>
<feature type="compositionally biased region" description="Polar residues" evidence="5">
    <location>
        <begin position="1624"/>
        <end position="1642"/>
    </location>
</feature>
<dbReference type="SMART" id="SM00827">
    <property type="entry name" value="PKS_AT"/>
    <property type="match status" value="1"/>
</dbReference>
<dbReference type="GO" id="GO:0004315">
    <property type="term" value="F:3-oxoacyl-[acyl-carrier-protein] synthase activity"/>
    <property type="evidence" value="ECO:0007669"/>
    <property type="project" value="InterPro"/>
</dbReference>
<dbReference type="PANTHER" id="PTHR43775">
    <property type="entry name" value="FATTY ACID SYNTHASE"/>
    <property type="match status" value="1"/>
</dbReference>
<dbReference type="SUPFAM" id="SSF52151">
    <property type="entry name" value="FabD/lysophospholipase-like"/>
    <property type="match status" value="1"/>
</dbReference>
<dbReference type="SUPFAM" id="SSF53901">
    <property type="entry name" value="Thiolase-like"/>
    <property type="match status" value="1"/>
</dbReference>
<dbReference type="InterPro" id="IPR001227">
    <property type="entry name" value="Ac_transferase_dom_sf"/>
</dbReference>
<organism evidence="9 10">
    <name type="scientific">Talaromyces proteolyticus</name>
    <dbReference type="NCBI Taxonomy" id="1131652"/>
    <lineage>
        <taxon>Eukaryota</taxon>
        <taxon>Fungi</taxon>
        <taxon>Dikarya</taxon>
        <taxon>Ascomycota</taxon>
        <taxon>Pezizomycotina</taxon>
        <taxon>Eurotiomycetes</taxon>
        <taxon>Eurotiomycetidae</taxon>
        <taxon>Eurotiales</taxon>
        <taxon>Trichocomaceae</taxon>
        <taxon>Talaromyces</taxon>
        <taxon>Talaromyces sect. Bacilispori</taxon>
    </lineage>
</organism>
<dbReference type="InterPro" id="IPR032088">
    <property type="entry name" value="SAT"/>
</dbReference>
<evidence type="ECO:0000256" key="3">
    <source>
        <dbReference type="ARBA" id="ARBA00022679"/>
    </source>
</evidence>
<dbReference type="SMART" id="SM00825">
    <property type="entry name" value="PKS_KS"/>
    <property type="match status" value="1"/>
</dbReference>
<feature type="domain" description="Ketosynthase family 3 (KS3)" evidence="7">
    <location>
        <begin position="381"/>
        <end position="811"/>
    </location>
</feature>
<dbReference type="InterPro" id="IPR050091">
    <property type="entry name" value="PKS_NRPS_Biosynth_Enz"/>
</dbReference>
<feature type="active site" description="Proton acceptor; for dehydratase activity" evidence="4">
    <location>
        <position position="1332"/>
    </location>
</feature>
<feature type="region of interest" description="Disordered" evidence="5">
    <location>
        <begin position="1624"/>
        <end position="1647"/>
    </location>
</feature>
<evidence type="ECO:0000256" key="2">
    <source>
        <dbReference type="ARBA" id="ARBA00022553"/>
    </source>
</evidence>
<dbReference type="CDD" id="cd00833">
    <property type="entry name" value="PKS"/>
    <property type="match status" value="1"/>
</dbReference>
<evidence type="ECO:0000259" key="6">
    <source>
        <dbReference type="PROSITE" id="PS50075"/>
    </source>
</evidence>
<reference evidence="9" key="1">
    <citation type="submission" date="2021-12" db="EMBL/GenBank/DDBJ databases">
        <title>Convergent genome expansion in fungi linked to evolution of root-endophyte symbiosis.</title>
        <authorList>
            <consortium name="DOE Joint Genome Institute"/>
            <person name="Ke Y.-H."/>
            <person name="Bonito G."/>
            <person name="Liao H.-L."/>
            <person name="Looney B."/>
            <person name="Rojas-Flechas A."/>
            <person name="Nash J."/>
            <person name="Hameed K."/>
            <person name="Schadt C."/>
            <person name="Martin F."/>
            <person name="Crous P.W."/>
            <person name="Miettinen O."/>
            <person name="Magnuson J.K."/>
            <person name="Labbe J."/>
            <person name="Jacobson D."/>
            <person name="Doktycz M.J."/>
            <person name="Veneault-Fourrey C."/>
            <person name="Kuo A."/>
            <person name="Mondo S."/>
            <person name="Calhoun S."/>
            <person name="Riley R."/>
            <person name="Ohm R."/>
            <person name="LaButti K."/>
            <person name="Andreopoulos B."/>
            <person name="Pangilinan J."/>
            <person name="Nolan M."/>
            <person name="Tritt A."/>
            <person name="Clum A."/>
            <person name="Lipzen A."/>
            <person name="Daum C."/>
            <person name="Barry K."/>
            <person name="Grigoriev I.V."/>
            <person name="Vilgalys R."/>
        </authorList>
    </citation>
    <scope>NUCLEOTIDE SEQUENCE</scope>
    <source>
        <strain evidence="9">PMI_201</strain>
    </source>
</reference>
<dbReference type="Gene3D" id="3.40.366.10">
    <property type="entry name" value="Malonyl-Coenzyme A Acyl Carrier Protein, domain 2"/>
    <property type="match status" value="3"/>
</dbReference>
<evidence type="ECO:0000259" key="8">
    <source>
        <dbReference type="PROSITE" id="PS52019"/>
    </source>
</evidence>
<proteinExistence type="predicted"/>
<dbReference type="Gene3D" id="3.30.70.3290">
    <property type="match status" value="1"/>
</dbReference>
<evidence type="ECO:0000313" key="10">
    <source>
        <dbReference type="Proteomes" id="UP001201262"/>
    </source>
</evidence>
<dbReference type="InterPro" id="IPR016036">
    <property type="entry name" value="Malonyl_transacylase_ACP-bd"/>
</dbReference>
<dbReference type="GO" id="GO:0006633">
    <property type="term" value="P:fatty acid biosynthetic process"/>
    <property type="evidence" value="ECO:0007669"/>
    <property type="project" value="InterPro"/>
</dbReference>
<dbReference type="Pfam" id="PF22621">
    <property type="entry name" value="CurL-like_PKS_C"/>
    <property type="match status" value="1"/>
</dbReference>
<dbReference type="PROSITE" id="PS50075">
    <property type="entry name" value="CARRIER"/>
    <property type="match status" value="2"/>
</dbReference>
<dbReference type="InterPro" id="IPR049900">
    <property type="entry name" value="PKS_mFAS_DH"/>
</dbReference>
<evidence type="ECO:0000259" key="7">
    <source>
        <dbReference type="PROSITE" id="PS52004"/>
    </source>
</evidence>
<dbReference type="InterPro" id="IPR018201">
    <property type="entry name" value="Ketoacyl_synth_AS"/>
</dbReference>
<dbReference type="SUPFAM" id="SSF55048">
    <property type="entry name" value="Probable ACP-binding domain of malonyl-CoA ACP transacylase"/>
    <property type="match status" value="1"/>
</dbReference>
<dbReference type="InterPro" id="IPR014031">
    <property type="entry name" value="Ketoacyl_synth_C"/>
</dbReference>
<dbReference type="GeneID" id="70252682"/>
<dbReference type="Pfam" id="PF00698">
    <property type="entry name" value="Acyl_transf_1"/>
    <property type="match status" value="1"/>
</dbReference>
<dbReference type="GO" id="GO:0044550">
    <property type="term" value="P:secondary metabolite biosynthetic process"/>
    <property type="evidence" value="ECO:0007669"/>
    <property type="project" value="TreeGrafter"/>
</dbReference>
<gene>
    <name evidence="9" type="ORF">BGW36DRAFT_52793</name>
</gene>
<dbReference type="Pfam" id="PF16073">
    <property type="entry name" value="SAT"/>
    <property type="match status" value="1"/>
</dbReference>
<dbReference type="Gene3D" id="3.40.50.1820">
    <property type="entry name" value="alpha/beta hydrolase"/>
    <property type="match status" value="1"/>
</dbReference>
<dbReference type="InterPro" id="IPR009081">
    <property type="entry name" value="PP-bd_ACP"/>
</dbReference>
<dbReference type="InterPro" id="IPR016035">
    <property type="entry name" value="Acyl_Trfase/lysoPLipase"/>
</dbReference>
<feature type="domain" description="PKS/mFAS DH" evidence="8">
    <location>
        <begin position="1294"/>
        <end position="1609"/>
    </location>
</feature>
<dbReference type="Gene3D" id="3.30.70.250">
    <property type="entry name" value="Malonyl-CoA ACP transacylase, ACP-binding"/>
    <property type="match status" value="1"/>
</dbReference>
<dbReference type="Gene3D" id="3.40.47.10">
    <property type="match status" value="1"/>
</dbReference>
<dbReference type="PROSITE" id="PS52004">
    <property type="entry name" value="KS3_2"/>
    <property type="match status" value="1"/>
</dbReference>
<feature type="region of interest" description="N-terminal hotdog fold" evidence="4">
    <location>
        <begin position="1294"/>
        <end position="1431"/>
    </location>
</feature>
<dbReference type="PROSITE" id="PS00606">
    <property type="entry name" value="KS3_1"/>
    <property type="match status" value="1"/>
</dbReference>
<dbReference type="Gene3D" id="1.10.1200.10">
    <property type="entry name" value="ACP-like"/>
    <property type="match status" value="2"/>
</dbReference>